<organism evidence="1 2">
    <name type="scientific">Protopolystoma xenopodis</name>
    <dbReference type="NCBI Taxonomy" id="117903"/>
    <lineage>
        <taxon>Eukaryota</taxon>
        <taxon>Metazoa</taxon>
        <taxon>Spiralia</taxon>
        <taxon>Lophotrochozoa</taxon>
        <taxon>Platyhelminthes</taxon>
        <taxon>Monogenea</taxon>
        <taxon>Polyopisthocotylea</taxon>
        <taxon>Polystomatidea</taxon>
        <taxon>Polystomatidae</taxon>
        <taxon>Protopolystoma</taxon>
    </lineage>
</organism>
<protein>
    <submittedName>
        <fullName evidence="1">Uncharacterized protein</fullName>
    </submittedName>
</protein>
<proteinExistence type="predicted"/>
<dbReference type="EMBL" id="CAAALY010100676">
    <property type="protein sequence ID" value="VEL29146.1"/>
    <property type="molecule type" value="Genomic_DNA"/>
</dbReference>
<reference evidence="1" key="1">
    <citation type="submission" date="2018-11" db="EMBL/GenBank/DDBJ databases">
        <authorList>
            <consortium name="Pathogen Informatics"/>
        </authorList>
    </citation>
    <scope>NUCLEOTIDE SEQUENCE</scope>
</reference>
<keyword evidence="2" id="KW-1185">Reference proteome</keyword>
<evidence type="ECO:0000313" key="1">
    <source>
        <dbReference type="EMBL" id="VEL29146.1"/>
    </source>
</evidence>
<gene>
    <name evidence="1" type="ORF">PXEA_LOCUS22586</name>
</gene>
<dbReference type="Proteomes" id="UP000784294">
    <property type="component" value="Unassembled WGS sequence"/>
</dbReference>
<comment type="caution">
    <text evidence="1">The sequence shown here is derived from an EMBL/GenBank/DDBJ whole genome shotgun (WGS) entry which is preliminary data.</text>
</comment>
<name>A0A448X678_9PLAT</name>
<accession>A0A448X678</accession>
<sequence>MIVHSVFCQSSSPHFSGPQPDLLVVLGKNYSPSSRGQLCFSPRWGVSNGPSRTRLTRARSRVSSVCGPPSSNRLQLRTKNLAECSSLIRARELKKRDSQRIYLFAFDDPHDHLFFFPRDILFLCPQFSLTHLSECSIAFVWHYYHLSGVDRDSYPFNTCKLLQFCLSGDKSTLPPFARPFLVLPHSSCKPSFRRDLMPPVQEMMPILLPVYR</sequence>
<evidence type="ECO:0000313" key="2">
    <source>
        <dbReference type="Proteomes" id="UP000784294"/>
    </source>
</evidence>
<dbReference type="AlphaFoldDB" id="A0A448X678"/>